<keyword evidence="4" id="KW-1185">Reference proteome</keyword>
<comment type="similarity">
    <text evidence="1">Belongs to the universal stress protein A family.</text>
</comment>
<proteinExistence type="inferred from homology"/>
<evidence type="ECO:0000313" key="3">
    <source>
        <dbReference type="EMBL" id="QDH69035.1"/>
    </source>
</evidence>
<protein>
    <recommendedName>
        <fullName evidence="2">UspA domain-containing protein</fullName>
    </recommendedName>
</protein>
<dbReference type="InterPro" id="IPR006015">
    <property type="entry name" value="Universal_stress_UspA"/>
</dbReference>
<dbReference type="EMBL" id="CP041242">
    <property type="protein sequence ID" value="QDH69035.1"/>
    <property type="molecule type" value="Genomic_DNA"/>
</dbReference>
<dbReference type="KEGG" id="lyj:FKV23_02140"/>
<dbReference type="PRINTS" id="PR01438">
    <property type="entry name" value="UNVRSLSTRESS"/>
</dbReference>
<evidence type="ECO:0000313" key="4">
    <source>
        <dbReference type="Proteomes" id="UP000317199"/>
    </source>
</evidence>
<dbReference type="OrthoDB" id="9804721at2"/>
<dbReference type="Proteomes" id="UP000317199">
    <property type="component" value="Chromosome"/>
</dbReference>
<feature type="domain" description="UspA" evidence="2">
    <location>
        <begin position="151"/>
        <end position="277"/>
    </location>
</feature>
<dbReference type="RefSeq" id="WP_141622377.1">
    <property type="nucleotide sequence ID" value="NZ_CP041242.1"/>
</dbReference>
<dbReference type="PANTHER" id="PTHR46268">
    <property type="entry name" value="STRESS RESPONSE PROTEIN NHAX"/>
    <property type="match status" value="1"/>
</dbReference>
<organism evidence="3 4">
    <name type="scientific">Marilutibacter alkalisoli</name>
    <dbReference type="NCBI Taxonomy" id="2591633"/>
    <lineage>
        <taxon>Bacteria</taxon>
        <taxon>Pseudomonadati</taxon>
        <taxon>Pseudomonadota</taxon>
        <taxon>Gammaproteobacteria</taxon>
        <taxon>Lysobacterales</taxon>
        <taxon>Lysobacteraceae</taxon>
        <taxon>Marilutibacter</taxon>
    </lineage>
</organism>
<dbReference type="SUPFAM" id="SSF52402">
    <property type="entry name" value="Adenine nucleotide alpha hydrolases-like"/>
    <property type="match status" value="2"/>
</dbReference>
<dbReference type="AlphaFoldDB" id="A0A514BNY0"/>
<dbReference type="CDD" id="cd00293">
    <property type="entry name" value="USP-like"/>
    <property type="match status" value="1"/>
</dbReference>
<dbReference type="PANTHER" id="PTHR46268:SF15">
    <property type="entry name" value="UNIVERSAL STRESS PROTEIN HP_0031"/>
    <property type="match status" value="1"/>
</dbReference>
<evidence type="ECO:0000259" key="2">
    <source>
        <dbReference type="Pfam" id="PF00582"/>
    </source>
</evidence>
<dbReference type="Pfam" id="PF00582">
    <property type="entry name" value="Usp"/>
    <property type="match status" value="2"/>
</dbReference>
<sequence>MFKDILLPVASEDIHESAMRRACALAAADDGHVIALVTVSLVSRAPSAWAYPPDGIFDSIDETVAATEQRLTKAVQQRLARESVAHEVRLSKSRWLAPGEISAFHAHHADLAVMGVERPLQPVQRALFGDLLIASGRPLLMVPDSDEGRAFNHVVIAWKSSREAARAVHDALPLLRRASSVDVLMVERGDGKRGSGNGDAERLDACLIGHLERHGISASLVRRPRALGFTGEAILGHALESRADLIVAGGYSRSRALERVFGGVTRHLLEQSPIPVLFSH</sequence>
<feature type="domain" description="UspA" evidence="2">
    <location>
        <begin position="1"/>
        <end position="130"/>
    </location>
</feature>
<dbReference type="Gene3D" id="3.40.50.12370">
    <property type="match status" value="1"/>
</dbReference>
<dbReference type="InterPro" id="IPR006016">
    <property type="entry name" value="UspA"/>
</dbReference>
<gene>
    <name evidence="3" type="ORF">FKV23_02140</name>
</gene>
<accession>A0A514BNY0</accession>
<name>A0A514BNY0_9GAMM</name>
<reference evidence="3 4" key="1">
    <citation type="submission" date="2019-06" db="EMBL/GenBank/DDBJ databases">
        <title>Lysobacter alkalisoli sp. nov. isolated from saline-alkali soil.</title>
        <authorList>
            <person name="Sun J.-Q."/>
            <person name="Xu L."/>
        </authorList>
    </citation>
    <scope>NUCLEOTIDE SEQUENCE [LARGE SCALE GENOMIC DNA]</scope>
    <source>
        <strain evidence="3 4">SJ-36</strain>
    </source>
</reference>
<evidence type="ECO:0000256" key="1">
    <source>
        <dbReference type="ARBA" id="ARBA00008791"/>
    </source>
</evidence>